<dbReference type="SUPFAM" id="SSF55073">
    <property type="entry name" value="Nucleotide cyclase"/>
    <property type="match status" value="1"/>
</dbReference>
<dbReference type="InterPro" id="IPR003018">
    <property type="entry name" value="GAF"/>
</dbReference>
<feature type="region of interest" description="Disordered" evidence="1">
    <location>
        <begin position="20"/>
        <end position="50"/>
    </location>
</feature>
<feature type="domain" description="GGDEF" evidence="2">
    <location>
        <begin position="248"/>
        <end position="383"/>
    </location>
</feature>
<dbReference type="GO" id="GO:1902201">
    <property type="term" value="P:negative regulation of bacterial-type flagellum-dependent cell motility"/>
    <property type="evidence" value="ECO:0007669"/>
    <property type="project" value="TreeGrafter"/>
</dbReference>
<dbReference type="EMBL" id="VBAO01000054">
    <property type="protein sequence ID" value="TMI83947.1"/>
    <property type="molecule type" value="Genomic_DNA"/>
</dbReference>
<comment type="caution">
    <text evidence="3">The sequence shown here is derived from an EMBL/GenBank/DDBJ whole genome shotgun (WGS) entry which is preliminary data.</text>
</comment>
<dbReference type="GO" id="GO:0005886">
    <property type="term" value="C:plasma membrane"/>
    <property type="evidence" value="ECO:0007669"/>
    <property type="project" value="TreeGrafter"/>
</dbReference>
<dbReference type="Gene3D" id="3.30.70.270">
    <property type="match status" value="1"/>
</dbReference>
<sequence length="383" mass="42069">MPCGLRGLRQARTGHCIVVTERSGRKHRHDRRPAESRASSSLSGGTRLPTESERGLTFLARLAAEFTTVLSLTDLLDHVIHVLHEEAGFDSCEISLLTKHATEDVIVIRAASGVRAGVKGSVLSRGQGLVWTVMESGIPLLVPDLKSEPRWFLREPRIRSAIYAPLVVHRRPIGVVSAYREAVGGFPAADLNLLAIVARYLAGAVEVARLHEQLKELAATDSLTGLANRRAFLDRLQAEIQRGRRAKSEFCVALLDLDRFKSVNDIHGHAVGDQVLIRVAETLSQAVRQSDLAARFGGDEFILLLPESSRAQAMEMLDRLRTVVIPLPDRAGRGVRTTFSWGIAAWPRDGEEPDQLLQVADLRLYAMKRDTQSQDPPAASTGK</sequence>
<dbReference type="PROSITE" id="PS50887">
    <property type="entry name" value="GGDEF"/>
    <property type="match status" value="1"/>
</dbReference>
<accession>A0A537JK84</accession>
<dbReference type="AlphaFoldDB" id="A0A537JK84"/>
<dbReference type="GO" id="GO:0052621">
    <property type="term" value="F:diguanylate cyclase activity"/>
    <property type="evidence" value="ECO:0007669"/>
    <property type="project" value="TreeGrafter"/>
</dbReference>
<dbReference type="SUPFAM" id="SSF55781">
    <property type="entry name" value="GAF domain-like"/>
    <property type="match status" value="1"/>
</dbReference>
<dbReference type="InterPro" id="IPR029016">
    <property type="entry name" value="GAF-like_dom_sf"/>
</dbReference>
<dbReference type="SMART" id="SM00065">
    <property type="entry name" value="GAF"/>
    <property type="match status" value="1"/>
</dbReference>
<dbReference type="InterPro" id="IPR000160">
    <property type="entry name" value="GGDEF_dom"/>
</dbReference>
<evidence type="ECO:0000259" key="2">
    <source>
        <dbReference type="PROSITE" id="PS50887"/>
    </source>
</evidence>
<dbReference type="InterPro" id="IPR050469">
    <property type="entry name" value="Diguanylate_Cyclase"/>
</dbReference>
<gene>
    <name evidence="3" type="ORF">E6H04_02060</name>
</gene>
<dbReference type="CDD" id="cd01949">
    <property type="entry name" value="GGDEF"/>
    <property type="match status" value="1"/>
</dbReference>
<dbReference type="PANTHER" id="PTHR45138:SF9">
    <property type="entry name" value="DIGUANYLATE CYCLASE DGCM-RELATED"/>
    <property type="match status" value="1"/>
</dbReference>
<organism evidence="3 4">
    <name type="scientific">Candidatus Segetimicrobium genomatis</name>
    <dbReference type="NCBI Taxonomy" id="2569760"/>
    <lineage>
        <taxon>Bacteria</taxon>
        <taxon>Bacillati</taxon>
        <taxon>Candidatus Sysuimicrobiota</taxon>
        <taxon>Candidatus Sysuimicrobiia</taxon>
        <taxon>Candidatus Sysuimicrobiales</taxon>
        <taxon>Candidatus Segetimicrobiaceae</taxon>
        <taxon>Candidatus Segetimicrobium</taxon>
    </lineage>
</organism>
<dbReference type="GO" id="GO:0043709">
    <property type="term" value="P:cell adhesion involved in single-species biofilm formation"/>
    <property type="evidence" value="ECO:0007669"/>
    <property type="project" value="TreeGrafter"/>
</dbReference>
<dbReference type="FunFam" id="3.30.70.270:FF:000001">
    <property type="entry name" value="Diguanylate cyclase domain protein"/>
    <property type="match status" value="1"/>
</dbReference>
<protein>
    <submittedName>
        <fullName evidence="3">Sensor domain-containing diguanylate cyclase</fullName>
    </submittedName>
</protein>
<evidence type="ECO:0000256" key="1">
    <source>
        <dbReference type="SAM" id="MobiDB-lite"/>
    </source>
</evidence>
<dbReference type="SMART" id="SM00267">
    <property type="entry name" value="GGDEF"/>
    <property type="match status" value="1"/>
</dbReference>
<name>A0A537JK84_9BACT</name>
<dbReference type="PANTHER" id="PTHR45138">
    <property type="entry name" value="REGULATORY COMPONENTS OF SENSORY TRANSDUCTION SYSTEM"/>
    <property type="match status" value="1"/>
</dbReference>
<dbReference type="Pfam" id="PF00990">
    <property type="entry name" value="GGDEF"/>
    <property type="match status" value="1"/>
</dbReference>
<evidence type="ECO:0000313" key="3">
    <source>
        <dbReference type="EMBL" id="TMI83947.1"/>
    </source>
</evidence>
<dbReference type="InterPro" id="IPR043128">
    <property type="entry name" value="Rev_trsase/Diguanyl_cyclase"/>
</dbReference>
<proteinExistence type="predicted"/>
<dbReference type="Proteomes" id="UP000320048">
    <property type="component" value="Unassembled WGS sequence"/>
</dbReference>
<dbReference type="InterPro" id="IPR029787">
    <property type="entry name" value="Nucleotide_cyclase"/>
</dbReference>
<evidence type="ECO:0000313" key="4">
    <source>
        <dbReference type="Proteomes" id="UP000320048"/>
    </source>
</evidence>
<reference evidence="3 4" key="1">
    <citation type="journal article" date="2019" name="Nat. Microbiol.">
        <title>Mediterranean grassland soil C-N compound turnover is dependent on rainfall and depth, and is mediated by genomically divergent microorganisms.</title>
        <authorList>
            <person name="Diamond S."/>
            <person name="Andeer P.F."/>
            <person name="Li Z."/>
            <person name="Crits-Christoph A."/>
            <person name="Burstein D."/>
            <person name="Anantharaman K."/>
            <person name="Lane K.R."/>
            <person name="Thomas B.C."/>
            <person name="Pan C."/>
            <person name="Northen T.R."/>
            <person name="Banfield J.F."/>
        </authorList>
    </citation>
    <scope>NUCLEOTIDE SEQUENCE [LARGE SCALE GENOMIC DNA]</scope>
    <source>
        <strain evidence="3">NP_7</strain>
    </source>
</reference>
<dbReference type="Pfam" id="PF13185">
    <property type="entry name" value="GAF_2"/>
    <property type="match status" value="1"/>
</dbReference>
<dbReference type="NCBIfam" id="TIGR00254">
    <property type="entry name" value="GGDEF"/>
    <property type="match status" value="1"/>
</dbReference>
<dbReference type="Gene3D" id="3.30.450.40">
    <property type="match status" value="1"/>
</dbReference>